<keyword evidence="2" id="KW-1185">Reference proteome</keyword>
<name>A0A2Y9B7I8_9FIRM</name>
<sequence>MGMVNKIEIYQAEVEKEVSDNTYQIKLYWKTEESAQKYQGKYLVELKKSTEIVKSEEVQDKNCVFSNIQLDDKLYYTVSVTVKDQPDKSHSTPLLLKTYERLTGSYDGSSLELSWDKPDINIGSGKCIVKVDHSGIYTYEISPYVCGMEIPMEEKHFGEKINLTVTMQPYINKFSSGPSAEIPSLFCPVYTAEESAEGKKQVCFRKQGMDEKILSIPLDGEIYAADQEGKLKKPESPISSGSLELGIVSPYMLTIRSDTVLERADYDTFIAKVFQVTTTKAMYQIMEMIARGARQNIEDMLYFHCGLNPDKRCTDVRPGFSLKLEQELYMPEDQMSGGDAAGFVGNHTAFYEVSLARGKNMEYLEFDSFVHLMEEEIYPPSSEETVKPVGAGIIDLCAVRMRQPFYRIQYPEALFSSEAEPDIYAGNHVLMLAAPGFQEVPLPPENSTVVPYLLFRGRSALTLQITVVVCGVERKLPAGTTVGKLMGFMGIHGKGTKKLVLYRRSPSGEQTKISFSGEVWEDFPLFHGDRIEG</sequence>
<dbReference type="Proteomes" id="UP000245845">
    <property type="component" value="Unassembled WGS sequence"/>
</dbReference>
<dbReference type="AlphaFoldDB" id="A0A2Y9B7I8"/>
<accession>A0A2Y9B7I8</accession>
<organism evidence="1 2">
    <name type="scientific">Faecalicatena orotica</name>
    <dbReference type="NCBI Taxonomy" id="1544"/>
    <lineage>
        <taxon>Bacteria</taxon>
        <taxon>Bacillati</taxon>
        <taxon>Bacillota</taxon>
        <taxon>Clostridia</taxon>
        <taxon>Lachnospirales</taxon>
        <taxon>Lachnospiraceae</taxon>
        <taxon>Faecalicatena</taxon>
    </lineage>
</organism>
<dbReference type="EMBL" id="QGDL01000001">
    <property type="protein sequence ID" value="PWJ32010.1"/>
    <property type="molecule type" value="Genomic_DNA"/>
</dbReference>
<dbReference type="RefSeq" id="WP_109729382.1">
    <property type="nucleotide sequence ID" value="NZ_BAAACK010000007.1"/>
</dbReference>
<evidence type="ECO:0000313" key="2">
    <source>
        <dbReference type="Proteomes" id="UP000245845"/>
    </source>
</evidence>
<gene>
    <name evidence="1" type="ORF">A8806_101297</name>
</gene>
<dbReference type="OrthoDB" id="9773233at2"/>
<evidence type="ECO:0000313" key="1">
    <source>
        <dbReference type="EMBL" id="PWJ32010.1"/>
    </source>
</evidence>
<proteinExistence type="predicted"/>
<protein>
    <submittedName>
        <fullName evidence="1">Uncharacterized protein</fullName>
    </submittedName>
</protein>
<comment type="caution">
    <text evidence="1">The sequence shown here is derived from an EMBL/GenBank/DDBJ whole genome shotgun (WGS) entry which is preliminary data.</text>
</comment>
<reference evidence="1 2" key="1">
    <citation type="submission" date="2018-05" db="EMBL/GenBank/DDBJ databases">
        <title>The Hungate 1000. A catalogue of reference genomes from the rumen microbiome.</title>
        <authorList>
            <person name="Kelly W."/>
        </authorList>
    </citation>
    <scope>NUCLEOTIDE SEQUENCE [LARGE SCALE GENOMIC DNA]</scope>
    <source>
        <strain evidence="1 2">NLAE-zl-C242</strain>
    </source>
</reference>